<sequence length="287" mass="32269">MALEQTLNRDSKMRGGMIAFSLKPEAVKQWILTAHERSAITTAMKSRCVLNEDAATHGHKEAGPMHIRRDELDVPKILMILYNLSTDPFQMDETALLNIIVGAVAPDEVATEFLNAKYLGTSQKDKFLKERLGSCTVGLFETLPKFKLKTFSSMAETVKKKPCSVEKTTVLKADRELLSRLMTVAQSRVIGLKEVFKYELTSVPVSLANLDGTFKKCGNKANLMKELEKKVNCLTKLPQTDMPTCWLVDGMGLLQMIKGTIGITLGEFAKRLLHRSFKNKKKHCRWF</sequence>
<evidence type="ECO:0000313" key="2">
    <source>
        <dbReference type="Proteomes" id="UP001230051"/>
    </source>
</evidence>
<dbReference type="PANTHER" id="PTHR47018">
    <property type="entry name" value="CXC DOMAIN-CONTAINING PROTEIN-RELATED"/>
    <property type="match status" value="1"/>
</dbReference>
<reference evidence="1" key="1">
    <citation type="submission" date="2022-02" db="EMBL/GenBank/DDBJ databases">
        <title>Atlantic sturgeon de novo genome assembly.</title>
        <authorList>
            <person name="Stock M."/>
            <person name="Klopp C."/>
            <person name="Guiguen Y."/>
            <person name="Cabau C."/>
            <person name="Parinello H."/>
            <person name="Santidrian Yebra-Pimentel E."/>
            <person name="Kuhl H."/>
            <person name="Dirks R.P."/>
            <person name="Guessner J."/>
            <person name="Wuertz S."/>
            <person name="Du K."/>
            <person name="Schartl M."/>
        </authorList>
    </citation>
    <scope>NUCLEOTIDE SEQUENCE</scope>
    <source>
        <strain evidence="1">STURGEONOMICS-FGT-2020</strain>
        <tissue evidence="1">Whole blood</tissue>
    </source>
</reference>
<comment type="caution">
    <text evidence="1">The sequence shown here is derived from an EMBL/GenBank/DDBJ whole genome shotgun (WGS) entry which is preliminary data.</text>
</comment>
<keyword evidence="2" id="KW-1185">Reference proteome</keyword>
<organism evidence="1 2">
    <name type="scientific">Acipenser oxyrinchus oxyrinchus</name>
    <dbReference type="NCBI Taxonomy" id="40147"/>
    <lineage>
        <taxon>Eukaryota</taxon>
        <taxon>Metazoa</taxon>
        <taxon>Chordata</taxon>
        <taxon>Craniata</taxon>
        <taxon>Vertebrata</taxon>
        <taxon>Euteleostomi</taxon>
        <taxon>Actinopterygii</taxon>
        <taxon>Chondrostei</taxon>
        <taxon>Acipenseriformes</taxon>
        <taxon>Acipenseridae</taxon>
        <taxon>Acipenser</taxon>
    </lineage>
</organism>
<accession>A0AAD8GED2</accession>
<dbReference type="AlphaFoldDB" id="A0AAD8GED2"/>
<dbReference type="Proteomes" id="UP001230051">
    <property type="component" value="Unassembled WGS sequence"/>
</dbReference>
<dbReference type="EMBL" id="JAGXEW010000004">
    <property type="protein sequence ID" value="KAK1172863.1"/>
    <property type="molecule type" value="Genomic_DNA"/>
</dbReference>
<protein>
    <submittedName>
        <fullName evidence="1">Uncharacterized protein</fullName>
    </submittedName>
</protein>
<name>A0AAD8GED2_ACIOX</name>
<gene>
    <name evidence="1" type="ORF">AOXY_G5551</name>
</gene>
<dbReference type="PANTHER" id="PTHR47018:SF3">
    <property type="entry name" value="MYCBP-ASSOCIATED PROTEIN"/>
    <property type="match status" value="1"/>
</dbReference>
<proteinExistence type="predicted"/>
<evidence type="ECO:0000313" key="1">
    <source>
        <dbReference type="EMBL" id="KAK1172863.1"/>
    </source>
</evidence>